<comment type="pathway">
    <text evidence="2">One-carbon metabolism; tetrahydrofolate interconversion.</text>
</comment>
<keyword evidence="4" id="KW-0285">Flavoprotein</keyword>
<organism evidence="7 8">
    <name type="scientific">Monosiga brevicollis</name>
    <name type="common">Choanoflagellate</name>
    <dbReference type="NCBI Taxonomy" id="81824"/>
    <lineage>
        <taxon>Eukaryota</taxon>
        <taxon>Choanoflagellata</taxon>
        <taxon>Craspedida</taxon>
        <taxon>Salpingoecidae</taxon>
        <taxon>Monosiga</taxon>
    </lineage>
</organism>
<name>A9UZU5_MONBE</name>
<dbReference type="STRING" id="81824.A9UZU5"/>
<dbReference type="OMA" id="EMHPQAR"/>
<dbReference type="InParanoid" id="A9UZU5"/>
<dbReference type="EMBL" id="CH991551">
    <property type="protein sequence ID" value="EDQ89425.1"/>
    <property type="molecule type" value="Genomic_DNA"/>
</dbReference>
<keyword evidence="5" id="KW-0274">FAD</keyword>
<dbReference type="Pfam" id="PF02219">
    <property type="entry name" value="MTHFR"/>
    <property type="match status" value="1"/>
</dbReference>
<dbReference type="GO" id="GO:0035999">
    <property type="term" value="P:tetrahydrofolate interconversion"/>
    <property type="evidence" value="ECO:0000318"/>
    <property type="project" value="GO_Central"/>
</dbReference>
<evidence type="ECO:0000256" key="3">
    <source>
        <dbReference type="ARBA" id="ARBA00006743"/>
    </source>
</evidence>
<reference evidence="7 8" key="1">
    <citation type="journal article" date="2008" name="Nature">
        <title>The genome of the choanoflagellate Monosiga brevicollis and the origin of metazoans.</title>
        <authorList>
            <consortium name="JGI Sequencing"/>
            <person name="King N."/>
            <person name="Westbrook M.J."/>
            <person name="Young S.L."/>
            <person name="Kuo A."/>
            <person name="Abedin M."/>
            <person name="Chapman J."/>
            <person name="Fairclough S."/>
            <person name="Hellsten U."/>
            <person name="Isogai Y."/>
            <person name="Letunic I."/>
            <person name="Marr M."/>
            <person name="Pincus D."/>
            <person name="Putnam N."/>
            <person name="Rokas A."/>
            <person name="Wright K.J."/>
            <person name="Zuzow R."/>
            <person name="Dirks W."/>
            <person name="Good M."/>
            <person name="Goodstein D."/>
            <person name="Lemons D."/>
            <person name="Li W."/>
            <person name="Lyons J.B."/>
            <person name="Morris A."/>
            <person name="Nichols S."/>
            <person name="Richter D.J."/>
            <person name="Salamov A."/>
            <person name="Bork P."/>
            <person name="Lim W.A."/>
            <person name="Manning G."/>
            <person name="Miller W.T."/>
            <person name="McGinnis W."/>
            <person name="Shapiro H."/>
            <person name="Tjian R."/>
            <person name="Grigoriev I.V."/>
            <person name="Rokhsar D."/>
        </authorList>
    </citation>
    <scope>NUCLEOTIDE SEQUENCE [LARGE SCALE GENOMIC DNA]</scope>
    <source>
        <strain evidence="8">MX1 / ATCC 50154</strain>
    </source>
</reference>
<evidence type="ECO:0000256" key="1">
    <source>
        <dbReference type="ARBA" id="ARBA00001974"/>
    </source>
</evidence>
<dbReference type="GO" id="GO:0005829">
    <property type="term" value="C:cytosol"/>
    <property type="evidence" value="ECO:0000318"/>
    <property type="project" value="GO_Central"/>
</dbReference>
<dbReference type="SUPFAM" id="SSF51730">
    <property type="entry name" value="FAD-linked oxidoreductase"/>
    <property type="match status" value="1"/>
</dbReference>
<dbReference type="GeneID" id="5891022"/>
<dbReference type="PANTHER" id="PTHR45754:SF3">
    <property type="entry name" value="METHYLENETETRAHYDROFOLATE REDUCTASE (NADPH)"/>
    <property type="match status" value="1"/>
</dbReference>
<dbReference type="eggNOG" id="KOG0564">
    <property type="taxonomic scope" value="Eukaryota"/>
</dbReference>
<protein>
    <submittedName>
        <fullName evidence="7">Uncharacterized protein</fullName>
    </submittedName>
</protein>
<evidence type="ECO:0000256" key="5">
    <source>
        <dbReference type="ARBA" id="ARBA00022827"/>
    </source>
</evidence>
<evidence type="ECO:0000313" key="8">
    <source>
        <dbReference type="Proteomes" id="UP000001357"/>
    </source>
</evidence>
<dbReference type="InterPro" id="IPR029041">
    <property type="entry name" value="FAD-linked_oxidoreductase-like"/>
</dbReference>
<evidence type="ECO:0000256" key="2">
    <source>
        <dbReference type="ARBA" id="ARBA00004777"/>
    </source>
</evidence>
<evidence type="ECO:0000313" key="7">
    <source>
        <dbReference type="EMBL" id="EDQ89425.1"/>
    </source>
</evidence>
<dbReference type="NCBIfam" id="TIGR00677">
    <property type="entry name" value="fadh2_euk"/>
    <property type="match status" value="1"/>
</dbReference>
<dbReference type="KEGG" id="mbr:MONBRDRAFT_32490"/>
<evidence type="ECO:0000256" key="6">
    <source>
        <dbReference type="ARBA" id="ARBA00023002"/>
    </source>
</evidence>
<dbReference type="InterPro" id="IPR003171">
    <property type="entry name" value="Mehydrof_redctse-like"/>
</dbReference>
<dbReference type="Gene3D" id="3.20.20.220">
    <property type="match status" value="1"/>
</dbReference>
<sequence length="332" mass="36308">MATFKISDRLQELSAKGEKFVSFEFFPPRTDDGVTSLMSRIQRYNDQQPLFMDMTWGAGGSTSDLTLDLCTRMVKECGANANMHLTCTNMPSEKIDIALKGARDAGIRNIVALRGDPPAGEEAWEAVEGGYSCALDLVKHIRKEHGDFFSIAVSGYPEGHPNAITKVQDEAELTESERERVIEMEDGLYVCRDGDFQKEMEYLKAKVDAGADLIITQMVFDAPVYGAFLKACKAYGINIPVVPGIMCIQNAGGFKRMTAFCKSRTPAALRAAVEAAGDDKEAIRKVAVEHGAQLCRDLQAAGAPGLHFYTLNLEKVTLAILDALNLNKVPVE</sequence>
<evidence type="ECO:0000256" key="4">
    <source>
        <dbReference type="ARBA" id="ARBA00022630"/>
    </source>
</evidence>
<dbReference type="GO" id="GO:0009086">
    <property type="term" value="P:methionine biosynthetic process"/>
    <property type="evidence" value="ECO:0000318"/>
    <property type="project" value="GO_Central"/>
</dbReference>
<dbReference type="InterPro" id="IPR004621">
    <property type="entry name" value="Fadh2_euk"/>
</dbReference>
<dbReference type="GO" id="GO:0004489">
    <property type="term" value="F:methylenetetrahydrofolate reductase [NAD(P)H] activity"/>
    <property type="evidence" value="ECO:0000318"/>
    <property type="project" value="GO_Central"/>
</dbReference>
<proteinExistence type="inferred from homology"/>
<dbReference type="RefSeq" id="XP_001746001.1">
    <property type="nucleotide sequence ID" value="XM_001745949.1"/>
</dbReference>
<gene>
    <name evidence="7" type="ORF">MONBRDRAFT_32490</name>
</gene>
<dbReference type="CDD" id="cd00537">
    <property type="entry name" value="MTHFR"/>
    <property type="match status" value="1"/>
</dbReference>
<keyword evidence="8" id="KW-1185">Reference proteome</keyword>
<dbReference type="Proteomes" id="UP000001357">
    <property type="component" value="Unassembled WGS sequence"/>
</dbReference>
<keyword evidence="6" id="KW-0560">Oxidoreductase</keyword>
<accession>A9UZU5</accession>
<dbReference type="AlphaFoldDB" id="A9UZU5"/>
<comment type="similarity">
    <text evidence="3">Belongs to the methylenetetrahydrofolate reductase family.</text>
</comment>
<comment type="cofactor">
    <cofactor evidence="1">
        <name>FAD</name>
        <dbReference type="ChEBI" id="CHEBI:57692"/>
    </cofactor>
</comment>
<dbReference type="GO" id="GO:0071949">
    <property type="term" value="F:FAD binding"/>
    <property type="evidence" value="ECO:0000318"/>
    <property type="project" value="GO_Central"/>
</dbReference>
<dbReference type="UniPathway" id="UPA00193"/>
<dbReference type="PANTHER" id="PTHR45754">
    <property type="entry name" value="METHYLENETETRAHYDROFOLATE REDUCTASE"/>
    <property type="match status" value="1"/>
</dbReference>